<feature type="region of interest" description="Disordered" evidence="1">
    <location>
        <begin position="166"/>
        <end position="190"/>
    </location>
</feature>
<feature type="region of interest" description="Disordered" evidence="1">
    <location>
        <begin position="251"/>
        <end position="275"/>
    </location>
</feature>
<gene>
    <name evidence="4" type="ORF">BSZ37_16585</name>
</gene>
<evidence type="ECO:0000256" key="2">
    <source>
        <dbReference type="SAM" id="SignalP"/>
    </source>
</evidence>
<feature type="domain" description="Sulfatase-modifying factor enzyme-like" evidence="3">
    <location>
        <begin position="430"/>
        <end position="605"/>
    </location>
</feature>
<evidence type="ECO:0000256" key="1">
    <source>
        <dbReference type="SAM" id="MobiDB-lite"/>
    </source>
</evidence>
<dbReference type="AlphaFoldDB" id="A0A271J3L0"/>
<dbReference type="PANTHER" id="PTHR23150">
    <property type="entry name" value="SULFATASE MODIFYING FACTOR 1, 2"/>
    <property type="match status" value="1"/>
</dbReference>
<keyword evidence="5" id="KW-1185">Reference proteome</keyword>
<evidence type="ECO:0000313" key="5">
    <source>
        <dbReference type="Proteomes" id="UP000216339"/>
    </source>
</evidence>
<name>A0A271J3L0_9BACT</name>
<accession>A0A271J3L0</accession>
<protein>
    <recommendedName>
        <fullName evidence="3">Sulfatase-modifying factor enzyme-like domain-containing protein</fullName>
    </recommendedName>
</protein>
<dbReference type="SUPFAM" id="SSF56436">
    <property type="entry name" value="C-type lectin-like"/>
    <property type="match status" value="1"/>
</dbReference>
<proteinExistence type="predicted"/>
<dbReference type="InterPro" id="IPR051043">
    <property type="entry name" value="Sulfatase_Mod_Factor_Kinase"/>
</dbReference>
<evidence type="ECO:0000259" key="3">
    <source>
        <dbReference type="Pfam" id="PF03781"/>
    </source>
</evidence>
<keyword evidence="2" id="KW-0732">Signal</keyword>
<dbReference type="InterPro" id="IPR005532">
    <property type="entry name" value="SUMF_dom"/>
</dbReference>
<organism evidence="4 5">
    <name type="scientific">Rubrivirga marina</name>
    <dbReference type="NCBI Taxonomy" id="1196024"/>
    <lineage>
        <taxon>Bacteria</taxon>
        <taxon>Pseudomonadati</taxon>
        <taxon>Rhodothermota</taxon>
        <taxon>Rhodothermia</taxon>
        <taxon>Rhodothermales</taxon>
        <taxon>Rubricoccaceae</taxon>
        <taxon>Rubrivirga</taxon>
    </lineage>
</organism>
<dbReference type="EMBL" id="MQWD01000001">
    <property type="protein sequence ID" value="PAP77940.1"/>
    <property type="molecule type" value="Genomic_DNA"/>
</dbReference>
<evidence type="ECO:0000313" key="4">
    <source>
        <dbReference type="EMBL" id="PAP77940.1"/>
    </source>
</evidence>
<feature type="chain" id="PRO_5013126025" description="Sulfatase-modifying factor enzyme-like domain-containing protein" evidence="2">
    <location>
        <begin position="16"/>
        <end position="611"/>
    </location>
</feature>
<sequence length="611" mass="63644">MLLAVAGLMAGVATAQPAAVPLAEGFDAGALLYEADDVGAVEVVTALYRVGDGGTATLLADAECQPGCMVEAVRVARGEAGLARTDPGAGVGRWLVVLTRSGARVEVDGTLVARGSARLRVPSESHALTFRFADGQVRQRTVTVPVATEFTVAELPARGAPPLVVEGAEAPDPEGAQPTEEGAVAPAVSPPAPGGVAAAATFPAELLAGLLDGAESTPDDPVAGWRLPAVERPRPMRVRERPEMTVAAEVAPPEEPAAEAQAPDETVSDGAAPDVGCPASDLAETAAAADAQIRQGAYAAARACLYALATESDDRVLWLQRMATVDRVLAIEAGLDPLAAQRVQLLRLQMAASAERGDLQMLAQAAAVLLRLIPGDPAAVATLDEVAPRVAADTWPSDGPRLTFAFIPGVDAYVSEAAALLAREGVPDVGYLLSTTEVTNAQFADFLNHLDGTSNQPYVVDRPREIEFARGDVWRPTEGAADRPAIDATWYGAREYARWVGGTLPSESEWVWAYRLGSDTAVEAQANLRSAGAGAAVPAPAIAPDRLGLHHMLGNVWEWLRDARGTSAVVAGGSFTTRREAVAAEMTQGTDPKDTHGHIGFRVLRPLTPID</sequence>
<dbReference type="InterPro" id="IPR016187">
    <property type="entry name" value="CTDL_fold"/>
</dbReference>
<dbReference type="Gene3D" id="3.90.1580.10">
    <property type="entry name" value="paralog of FGE (formylglycine-generating enzyme)"/>
    <property type="match status" value="1"/>
</dbReference>
<dbReference type="Proteomes" id="UP000216339">
    <property type="component" value="Unassembled WGS sequence"/>
</dbReference>
<feature type="signal peptide" evidence="2">
    <location>
        <begin position="1"/>
        <end position="15"/>
    </location>
</feature>
<dbReference type="Pfam" id="PF03781">
    <property type="entry name" value="FGE-sulfatase"/>
    <property type="match status" value="1"/>
</dbReference>
<dbReference type="GO" id="GO:0120147">
    <property type="term" value="F:formylglycine-generating oxidase activity"/>
    <property type="evidence" value="ECO:0007669"/>
    <property type="project" value="TreeGrafter"/>
</dbReference>
<dbReference type="InterPro" id="IPR042095">
    <property type="entry name" value="SUMF_sf"/>
</dbReference>
<comment type="caution">
    <text evidence="4">The sequence shown here is derived from an EMBL/GenBank/DDBJ whole genome shotgun (WGS) entry which is preliminary data.</text>
</comment>
<dbReference type="PANTHER" id="PTHR23150:SF19">
    <property type="entry name" value="FORMYLGLYCINE-GENERATING ENZYME"/>
    <property type="match status" value="1"/>
</dbReference>
<reference evidence="4 5" key="1">
    <citation type="submission" date="2016-11" db="EMBL/GenBank/DDBJ databases">
        <title>Study of marine rhodopsin-containing bacteria.</title>
        <authorList>
            <person name="Yoshizawa S."/>
            <person name="Kumagai Y."/>
            <person name="Kogure K."/>
        </authorList>
    </citation>
    <scope>NUCLEOTIDE SEQUENCE [LARGE SCALE GENOMIC DNA]</scope>
    <source>
        <strain evidence="4 5">SAORIC-28</strain>
    </source>
</reference>